<accession>A0A239IM36</accession>
<organism evidence="3 4">
    <name type="scientific">Actinoplanes regularis</name>
    <dbReference type="NCBI Taxonomy" id="52697"/>
    <lineage>
        <taxon>Bacteria</taxon>
        <taxon>Bacillati</taxon>
        <taxon>Actinomycetota</taxon>
        <taxon>Actinomycetes</taxon>
        <taxon>Micromonosporales</taxon>
        <taxon>Micromonosporaceae</taxon>
        <taxon>Actinoplanes</taxon>
    </lineage>
</organism>
<evidence type="ECO:0000256" key="1">
    <source>
        <dbReference type="SAM" id="SignalP"/>
    </source>
</evidence>
<reference evidence="3 4" key="1">
    <citation type="submission" date="2017-06" db="EMBL/GenBank/DDBJ databases">
        <authorList>
            <person name="Kim H.J."/>
            <person name="Triplett B.A."/>
        </authorList>
    </citation>
    <scope>NUCLEOTIDE SEQUENCE [LARGE SCALE GENOMIC DNA]</scope>
    <source>
        <strain evidence="3 4">DSM 43151</strain>
    </source>
</reference>
<protein>
    <submittedName>
        <fullName evidence="3">Alpha/beta hydrolase</fullName>
    </submittedName>
</protein>
<evidence type="ECO:0000259" key="2">
    <source>
        <dbReference type="Pfam" id="PF06259"/>
    </source>
</evidence>
<name>A0A239IM36_9ACTN</name>
<dbReference type="Gene3D" id="3.40.50.1820">
    <property type="entry name" value="alpha/beta hydrolase"/>
    <property type="match status" value="1"/>
</dbReference>
<feature type="domain" description="DUF1023" evidence="2">
    <location>
        <begin position="112"/>
        <end position="289"/>
    </location>
</feature>
<keyword evidence="3" id="KW-0378">Hydrolase</keyword>
<keyword evidence="4" id="KW-1185">Reference proteome</keyword>
<feature type="signal peptide" evidence="1">
    <location>
        <begin position="1"/>
        <end position="20"/>
    </location>
</feature>
<dbReference type="OrthoDB" id="5170249at2"/>
<dbReference type="EMBL" id="FZNR01000030">
    <property type="protein sequence ID" value="SNS94611.1"/>
    <property type="molecule type" value="Genomic_DNA"/>
</dbReference>
<dbReference type="Pfam" id="PF06259">
    <property type="entry name" value="Abhydrolase_8"/>
    <property type="match status" value="1"/>
</dbReference>
<keyword evidence="1" id="KW-0732">Signal</keyword>
<feature type="chain" id="PRO_5039004132" evidence="1">
    <location>
        <begin position="21"/>
        <end position="344"/>
    </location>
</feature>
<gene>
    <name evidence="3" type="ORF">SAMN06264365_13019</name>
</gene>
<evidence type="ECO:0000313" key="4">
    <source>
        <dbReference type="Proteomes" id="UP000198415"/>
    </source>
</evidence>
<proteinExistence type="predicted"/>
<dbReference type="RefSeq" id="WP_089298616.1">
    <property type="nucleotide sequence ID" value="NZ_BOMU01000109.1"/>
</dbReference>
<evidence type="ECO:0000313" key="3">
    <source>
        <dbReference type="EMBL" id="SNS94611.1"/>
    </source>
</evidence>
<dbReference type="GO" id="GO:0016787">
    <property type="term" value="F:hydrolase activity"/>
    <property type="evidence" value="ECO:0007669"/>
    <property type="project" value="UniProtKB-KW"/>
</dbReference>
<dbReference type="Proteomes" id="UP000198415">
    <property type="component" value="Unassembled WGS sequence"/>
</dbReference>
<dbReference type="InterPro" id="IPR010427">
    <property type="entry name" value="DUF1023"/>
</dbReference>
<dbReference type="AlphaFoldDB" id="A0A239IM36"/>
<dbReference type="InterPro" id="IPR029058">
    <property type="entry name" value="AB_hydrolase_fold"/>
</dbReference>
<sequence>MTWKRFITALLAMTLGVPGAYVFGPTPPSPAPLPAGQAAWLADPAHLPDLSAAPAATVAAYFAGLPDGRAEELAHTYPDVVGNLDGAPIELRYAANLLQSPQWAGRQLLALDPRGDGRIAEVLGDLRGATHVTVLVPGVDDTLGNFDTGHGGRLRRAPAWQGRQLYTRMLADRPDARVAVVVWLGYDPPEGVRRQAIREERAAAGAQALDRFLDGLVTGRPGLAITVVGHSYGSTVAGLAAHDLNPQVTDIVAIGSPGMGADSAAGLHTFARVWAGSAPDDWIRRVPGVRVLGAGHGRLPIDPAFGALPLPCGNVDGHDGYFEPGSAALQAMASIGTGSTGDPR</sequence>
<dbReference type="SUPFAM" id="SSF53474">
    <property type="entry name" value="alpha/beta-Hydrolases"/>
    <property type="match status" value="1"/>
</dbReference>